<organism evidence="4 5">
    <name type="scientific">Streptococcus gallolyticus (strain UCN34)</name>
    <dbReference type="NCBI Taxonomy" id="637909"/>
    <lineage>
        <taxon>Bacteria</taxon>
        <taxon>Bacillati</taxon>
        <taxon>Bacillota</taxon>
        <taxon>Bacilli</taxon>
        <taxon>Lactobacillales</taxon>
        <taxon>Streptococcaceae</taxon>
        <taxon>Streptococcus</taxon>
    </lineage>
</organism>
<feature type="domain" description="CAAX prenyl protease 2/Lysostaphin resistance protein A-like" evidence="3">
    <location>
        <begin position="121"/>
        <end position="204"/>
    </location>
</feature>
<keyword evidence="2" id="KW-0472">Membrane</keyword>
<dbReference type="Pfam" id="PF02517">
    <property type="entry name" value="Rce1-like"/>
    <property type="match status" value="1"/>
</dbReference>
<gene>
    <name evidence="4" type="ordered locus">GALLO_2035</name>
</gene>
<dbReference type="RefSeq" id="WP_012962528.1">
    <property type="nucleotide sequence ID" value="NC_013798.1"/>
</dbReference>
<evidence type="ECO:0000256" key="1">
    <source>
        <dbReference type="ARBA" id="ARBA00009067"/>
    </source>
</evidence>
<evidence type="ECO:0000313" key="5">
    <source>
        <dbReference type="Proteomes" id="UP000001517"/>
    </source>
</evidence>
<keyword evidence="2" id="KW-0812">Transmembrane</keyword>
<sequence>MSIRKLTPTATVFIALGLNTLLFDILANRLLINIVSDTGIRLIISVLIAFIPVGIVMYRYTKDDMFLFSPKTMPITKIMIFFATLLTISMTTNIFSVILEAGFKVFNLSAKPTLAVSKTTFAEYLYICVIGPIIEELIYRGTLMTQLKKYGIHFAILFSAFYFGLIHHDLYQGISAGLGGIIFGYVAYRYSLLYSIVLHITSNTFATITSTIKSNDTLSNLLVITIILIALITTLVVGIKYLKNRSSSHLLPQKTSSEHMIAMEKLLATSLCILDLVILIHSSFHLLS</sequence>
<dbReference type="GO" id="GO:0080120">
    <property type="term" value="P:CAAX-box protein maturation"/>
    <property type="evidence" value="ECO:0007669"/>
    <property type="project" value="UniProtKB-ARBA"/>
</dbReference>
<feature type="transmembrane region" description="Helical" evidence="2">
    <location>
        <begin position="78"/>
        <end position="99"/>
    </location>
</feature>
<evidence type="ECO:0000256" key="2">
    <source>
        <dbReference type="SAM" id="Phobius"/>
    </source>
</evidence>
<protein>
    <submittedName>
        <fullName evidence="4">Hypothetical protease</fullName>
    </submittedName>
</protein>
<proteinExistence type="inferred from homology"/>
<keyword evidence="4" id="KW-0378">Hydrolase</keyword>
<feature type="transmembrane region" description="Helical" evidence="2">
    <location>
        <begin position="221"/>
        <end position="242"/>
    </location>
</feature>
<dbReference type="AlphaFoldDB" id="A0AA36K004"/>
<feature type="transmembrane region" description="Helical" evidence="2">
    <location>
        <begin position="12"/>
        <end position="32"/>
    </location>
</feature>
<keyword evidence="2" id="KW-1133">Transmembrane helix</keyword>
<dbReference type="Proteomes" id="UP000001517">
    <property type="component" value="Chromosome"/>
</dbReference>
<feature type="transmembrane region" description="Helical" evidence="2">
    <location>
        <begin position="150"/>
        <end position="168"/>
    </location>
</feature>
<dbReference type="GO" id="GO:0004175">
    <property type="term" value="F:endopeptidase activity"/>
    <property type="evidence" value="ECO:0007669"/>
    <property type="project" value="UniProtKB-ARBA"/>
</dbReference>
<reference evidence="4 5" key="1">
    <citation type="journal article" date="2010" name="J. Bacteriol.">
        <title>Genome sequence of Streptococcus gallolyticus: insights into its adaptation to the bovine rumen and its ability to cause endocarditis.</title>
        <authorList>
            <person name="Rusniok C."/>
            <person name="Couve E."/>
            <person name="Da Cunha V."/>
            <person name="El Gana R."/>
            <person name="Zidane N."/>
            <person name="Bouchier C."/>
            <person name="Poyart C."/>
            <person name="Leclercq R."/>
            <person name="Trieu-Cuot P."/>
            <person name="Glaser P."/>
        </authorList>
    </citation>
    <scope>NUCLEOTIDE SEQUENCE [LARGE SCALE GENOMIC DNA]</scope>
    <source>
        <strain evidence="4 5">UCN34</strain>
    </source>
</reference>
<accession>A0AA36K004</accession>
<feature type="transmembrane region" description="Helical" evidence="2">
    <location>
        <begin position="38"/>
        <end position="58"/>
    </location>
</feature>
<keyword evidence="4" id="KW-0645">Protease</keyword>
<feature type="transmembrane region" description="Helical" evidence="2">
    <location>
        <begin position="174"/>
        <end position="200"/>
    </location>
</feature>
<dbReference type="InterPro" id="IPR052710">
    <property type="entry name" value="CAAX_protease"/>
</dbReference>
<evidence type="ECO:0000313" key="4">
    <source>
        <dbReference type="EMBL" id="CBI14526.1"/>
    </source>
</evidence>
<dbReference type="KEGG" id="sga:GALLO_2035"/>
<dbReference type="InterPro" id="IPR003675">
    <property type="entry name" value="Rce1/LyrA-like_dom"/>
</dbReference>
<dbReference type="GO" id="GO:0006508">
    <property type="term" value="P:proteolysis"/>
    <property type="evidence" value="ECO:0007669"/>
    <property type="project" value="UniProtKB-KW"/>
</dbReference>
<dbReference type="EMBL" id="FN597254">
    <property type="protein sequence ID" value="CBI14526.1"/>
    <property type="molecule type" value="Genomic_DNA"/>
</dbReference>
<dbReference type="PANTHER" id="PTHR36435">
    <property type="entry name" value="SLR1288 PROTEIN"/>
    <property type="match status" value="1"/>
</dbReference>
<dbReference type="PANTHER" id="PTHR36435:SF1">
    <property type="entry name" value="CAAX AMINO TERMINAL PROTEASE FAMILY PROTEIN"/>
    <property type="match status" value="1"/>
</dbReference>
<comment type="similarity">
    <text evidence="1">Belongs to the UPF0177 family.</text>
</comment>
<evidence type="ECO:0000259" key="3">
    <source>
        <dbReference type="Pfam" id="PF02517"/>
    </source>
</evidence>
<name>A0AA36K004_STRG3</name>